<sequence>MFLNNITRRKLSSLLRPWLLSEPELELKLGLINSQAIAKNLRFDTSILNDDTGGLRFNDVTIDQLIIRFSNWSVPAFSFEVHGFHVTLSVRNSKKETNLRRERKGRETFADGIKKKLSQIDPEDKFEFLDDNRHIKRKFRVIRSIAKANMALLGPSVDVLLGCDCMTICASSMKPGSLLHSILEKILATTPSRSKCKTAFLNLILKHCQLQMHDINVQVQFPMLNDSSTCMLHLKELNAESEYLNFGCLLRGLVGTAFLPVKESSFVLSGSGFEIVFKTADQINRVLSSTSVLTCIRLNDFQLLDFDLRVPELNISFSPADLFMYLAFAEISPKESQCARSGRQLWRLAASRVGHVISVPRLTFHNLVVIVGLWLRYVNAYEYILQLVGYSADDLLKRSTTKMSQNKMFLSSVKQHWKVISDIEKELPVESIAQARRIARYRAALSVQSVDLKESNVKTRVKFFCKIFPLLVIIWKLIFKFFHFIVCLLFLRRKLAKEPTSEYLEIVYDDPSPQFGFNLNVGRILVTIFHMNEIQLSEVEKLESRFGIPFSGSFSLLVDRLLLKHREDICEKSLVVSCGQFKVRSSSLVETPLAQHAKGQWEESNSDVESILWFEPAQTFPISETSKTSTVDDGQGGCDPFLENCLGEMWLNWKNDCMQFEESESDIQYFENPCLLVETMSLLTFPGLKNSDSGFWKCFFTLGKFHLSLGCSSILSISLLLKQIQHVLCRATDNGRPKVHSHSPGTIENPPETSWDSRYKCYANNLRLRLLKMLPEKHIQLGVFIAGPCIKLSLEKEFSDGNKDRSHTASLDRFPLAFDIHSIEVAIWPTSTSDSSAYVEHHGCDEAAEPECIRLEEPQIIDIPKSDHAKYMSDRWILLGTYIRINGFTAYLGDSAEKQTSQILVLQPVTLQFSSTREYFDSFSTNVIACSAALCITATGLTVLSYLDEFYVLHQVVVKLSSAVSDLFSSSSLISSVPSENIGQKFTNVENENEEAIGEEEPSICSSTIFLMSGILKIKLVDVSLQKSRINNDAESSNKISDATSRKTLAELDLPDCGILISIQQTNVDISCEEERLEIVTDFSEIHSVVIGSRNQKGNSTDHSVLREFLLRSHNCLYEISFSNFILAVSLFLSQNASSSRSVHNEFDGPASANSTSNMDSFSYTIGSERSSNQSSDRVLKLTSASNVPAVDQDPSNWLFVNIVLGMVYIGSCSLKNALIGAHESNKLLSSLSVGGVFEKITWGIKGGLLFLDTKALELFICSCASYLHSISNILSGVQPFHKVIETAERNVDTTRLDDHYVEGYVHESLHTRSQTRGKHVQALTINVSQLATVLVIEDGKGGVQELVLEFDVHLNFELENTTRKFIFDLKRLSILSRVLQQSSGKKFQIPHFYSVTLNSMSGESGDSISELQHRDMIHPLNDPSCSRDSESPEGLSATNWVPEVFHTSHQKHILKHSGAVLSVQKHVNGQAWVGHGSVSGFDIIISLFEMEVSSLNENEETRFVQTADALVSLKHVHNLDSGLQLRVLSKTTTSDLNKKQRPNNREVFDRSVQPMVPDGSIVAIQDVHQHIYFAVDSEENKYSLGGTIHYSLVGERALFRVKYHQRRWKSSTLWFSLISLHAKNDLGEPFRLNYRPGSGFVDISSTDDGGWASWRIFPCEPESYDSDIDWEPYNQLVKKNFYVVNKKNDCAVAFVDGVPEFVRKPGNPFKFKVFDDLFVARDVGNPDSRPLEVSITSEQNNTSMFEGRTSGQRGKLPCIDIIFDKISLTIVHELSDTSDMFPLLRSSLDNAQLIVQVLSAKTRVISTSRAAIEHFDSQRNSWRELLHPVEIFLFYRSSFHIQGSDANLHGVPVHIHCRTKELNVSLSELSLDILLFVIGKLNLAGPYSLKSSRILANCCKAENQTGVNLLCHFFNKHRTKIATKQSTSMYFRYSDLANQTPENESVSFQLAVPGSLTTSSIHLSLFQAQKLAWRTRIMSSQDSRTYPGPFVVVDVSRDSEDGLSIIVSPLIRIHNETKFSMELRFRRPHQKEDEFATVMLKPGDTIDDSMAMFEALHLSGGVKKALTSLSLGNFLFSFRPDSSEGLINSKSALSVEWSHDIKGGKAVRLSGIFDKLGHKVRSLLNEPVDCSFSTVQCSLKSEGAHIDDIHFLIQSIGRDVPVVQPNNSKEGLENSFSPVTLLEQKEIFLLPTVKVFNLLQSEILVTLSEMDARDNTGNQAMISCGSSADFYVSPSVICFTVTLTPYKSSCKPVNSSDWLKKLQKQKSEVHYLDIDLEFGNGNYFASLRLSRGHKGILEATVFTSYALKNDTDFSLYFFAPNKKPLTRHEVEELGYGIPPELGLLLPPKSTRSWFLKSNKVHLKQLEDNASEALLDLDALSGLTEISLDKEESNGVKYITKLGVSMGPPSSTVVVPKQRTTLQLWNAMSKRREFNLFETFIRKHGKANDDALAHIQFRPDEPELSWSGPVCITSLGRFFIKFRKQQSGQVTSPEKFAVVHIVEEGSTLVLHYHRPPDINLPYRIENCLHDVSITYYQKDSPEEPEVLGSESSADYVWDDLTLPHKLVVRINDSHSLREINSDKVRGWKPFYKFGQHGGLASHFLSDKKSQMQEPNVELYSMEIVKVGYEVYADGPTRVLRFCEISKSHKRETLHQSCERIEMRVSQLSIQLLEQGKQGGNEGEASLYMPIIAARFGNFCLDMLFTDQQNYCMIILQSLTLEPKWVGAPFAAMLRRHEVDNTESNDCVLRIVCVLLSNSSDVTQVQYSSVALQPIDLNLDQEMLMKLVPFWRTSLSDAKSRQYYFDHFEIQPIKIIANFLPGESYSSYSSAQETLRSLLHSVIKVPPIKNMVVELNGVLVTHALITMRELCLRCAKHYSWYAMRAIYIAKGSPLLPPDFASMFDDLASSSLDAFFDPSRGLINLPGLTLGTFKLISKCVGGKGFSGTKRYFGDLGKSLRTAGSNVLFTAISEISDSVLKGAEASGFNGMVIGFHQGILKLAMEPSLLGSALMEGGPDRKIKLDRSPGVDELYIEGYLQAMLDTLYRQEYLRVRVIDNQVYLKNLPPNNTLIEEIVDHVKGFLVSKALLKGDPSRTTHPLRHLRGESEWKLGPTLLTLCEHLFVSFAIRMLRKQANKFIAGIKWKKDLDGDDQKAITPRVENGPEEEQKVRFVWRWGIGRFVLSGIVAYVDGRLCRCIPNPIARRIVSGFLLTFLDKRSDEQ</sequence>
<keyword evidence="1" id="KW-0472">Membrane</keyword>
<gene>
    <name evidence="3" type="ORF">TIFTF001_002577</name>
</gene>
<evidence type="ECO:0000313" key="4">
    <source>
        <dbReference type="Proteomes" id="UP001187192"/>
    </source>
</evidence>
<keyword evidence="4" id="KW-1185">Reference proteome</keyword>
<comment type="caution">
    <text evidence="3">The sequence shown here is derived from an EMBL/GenBank/DDBJ whole genome shotgun (WGS) entry which is preliminary data.</text>
</comment>
<evidence type="ECO:0000313" key="3">
    <source>
        <dbReference type="EMBL" id="GMN29820.1"/>
    </source>
</evidence>
<feature type="transmembrane region" description="Helical" evidence="1">
    <location>
        <begin position="467"/>
        <end position="491"/>
    </location>
</feature>
<dbReference type="GO" id="GO:0045053">
    <property type="term" value="P:protein retention in Golgi apparatus"/>
    <property type="evidence" value="ECO:0007669"/>
    <property type="project" value="TreeGrafter"/>
</dbReference>
<dbReference type="GO" id="GO:0006623">
    <property type="term" value="P:protein targeting to vacuole"/>
    <property type="evidence" value="ECO:0007669"/>
    <property type="project" value="TreeGrafter"/>
</dbReference>
<evidence type="ECO:0000259" key="2">
    <source>
        <dbReference type="Pfam" id="PF25036"/>
    </source>
</evidence>
<dbReference type="InterPro" id="IPR026847">
    <property type="entry name" value="VPS13"/>
</dbReference>
<keyword evidence="1" id="KW-0812">Transmembrane</keyword>
<dbReference type="Pfam" id="PF25036">
    <property type="entry name" value="VPS13_VAB"/>
    <property type="match status" value="1"/>
</dbReference>
<evidence type="ECO:0000256" key="1">
    <source>
        <dbReference type="SAM" id="Phobius"/>
    </source>
</evidence>
<organism evidence="3 4">
    <name type="scientific">Ficus carica</name>
    <name type="common">Common fig</name>
    <dbReference type="NCBI Taxonomy" id="3494"/>
    <lineage>
        <taxon>Eukaryota</taxon>
        <taxon>Viridiplantae</taxon>
        <taxon>Streptophyta</taxon>
        <taxon>Embryophyta</taxon>
        <taxon>Tracheophyta</taxon>
        <taxon>Spermatophyta</taxon>
        <taxon>Magnoliopsida</taxon>
        <taxon>eudicotyledons</taxon>
        <taxon>Gunneridae</taxon>
        <taxon>Pentapetalae</taxon>
        <taxon>rosids</taxon>
        <taxon>fabids</taxon>
        <taxon>Rosales</taxon>
        <taxon>Moraceae</taxon>
        <taxon>Ficeae</taxon>
        <taxon>Ficus</taxon>
    </lineage>
</organism>
<accession>A0AA87ZDS2</accession>
<dbReference type="PANTHER" id="PTHR16166">
    <property type="entry name" value="VACUOLAR PROTEIN SORTING-ASSOCIATED PROTEIN VPS13"/>
    <property type="match status" value="1"/>
</dbReference>
<protein>
    <recommendedName>
        <fullName evidence="2">Vacuolar protein sorting-associated protein 13 VPS13 adaptor binding domain-containing protein</fullName>
    </recommendedName>
</protein>
<dbReference type="PANTHER" id="PTHR16166:SF130">
    <property type="entry name" value="PROTEIN SORTING-ASSOCIATED PROTEIN, PUTATIVE (DUF1162)-RELATED"/>
    <property type="match status" value="1"/>
</dbReference>
<proteinExistence type="predicted"/>
<reference evidence="3" key="1">
    <citation type="submission" date="2023-07" db="EMBL/GenBank/DDBJ databases">
        <title>draft genome sequence of fig (Ficus carica).</title>
        <authorList>
            <person name="Takahashi T."/>
            <person name="Nishimura K."/>
        </authorList>
    </citation>
    <scope>NUCLEOTIDE SEQUENCE</scope>
</reference>
<name>A0AA87ZDS2_FICCA</name>
<feature type="domain" description="Vacuolar protein sorting-associated protein 13 VPS13 adaptor binding" evidence="2">
    <location>
        <begin position="2455"/>
        <end position="2559"/>
    </location>
</feature>
<dbReference type="Proteomes" id="UP001187192">
    <property type="component" value="Unassembled WGS sequence"/>
</dbReference>
<dbReference type="EMBL" id="BTGU01000002">
    <property type="protein sequence ID" value="GMN29820.1"/>
    <property type="molecule type" value="Genomic_DNA"/>
</dbReference>
<keyword evidence="1" id="KW-1133">Transmembrane helix</keyword>
<dbReference type="InterPro" id="IPR009543">
    <property type="entry name" value="VPS13_VAB"/>
</dbReference>